<organism evidence="1 2">
    <name type="scientific">Croceivirga thetidis</name>
    <dbReference type="NCBI Taxonomy" id="2721623"/>
    <lineage>
        <taxon>Bacteria</taxon>
        <taxon>Pseudomonadati</taxon>
        <taxon>Bacteroidota</taxon>
        <taxon>Flavobacteriia</taxon>
        <taxon>Flavobacteriales</taxon>
        <taxon>Flavobacteriaceae</taxon>
        <taxon>Croceivirga</taxon>
    </lineage>
</organism>
<dbReference type="PANTHER" id="PTHR12736:SF21">
    <property type="entry name" value="LANC-LIKE PROTEIN 2"/>
    <property type="match status" value="1"/>
</dbReference>
<evidence type="ECO:0000313" key="2">
    <source>
        <dbReference type="Proteomes" id="UP000718451"/>
    </source>
</evidence>
<dbReference type="Proteomes" id="UP000718451">
    <property type="component" value="Unassembled WGS sequence"/>
</dbReference>
<protein>
    <recommendedName>
        <fullName evidence="3">Lanthionine synthetase</fullName>
    </recommendedName>
</protein>
<proteinExistence type="predicted"/>
<dbReference type="Pfam" id="PF05147">
    <property type="entry name" value="LANC_like"/>
    <property type="match status" value="1"/>
</dbReference>
<comment type="caution">
    <text evidence="1">The sequence shown here is derived from an EMBL/GenBank/DDBJ whole genome shotgun (WGS) entry which is preliminary data.</text>
</comment>
<dbReference type="PRINTS" id="PR01950">
    <property type="entry name" value="LANCSUPER"/>
</dbReference>
<dbReference type="SUPFAM" id="SSF158745">
    <property type="entry name" value="LanC-like"/>
    <property type="match status" value="1"/>
</dbReference>
<dbReference type="RefSeq" id="WP_168551021.1">
    <property type="nucleotide sequence ID" value="NZ_JAAWWL010000001.1"/>
</dbReference>
<accession>A0ABX1GP00</accession>
<gene>
    <name evidence="1" type="ORF">HCU67_02465</name>
</gene>
<sequence length="421" mass="48250">MINNSVEQPKEVGSSISKEKRLELEAQVKQLAIITKNSYEELEHIGVLGGLAGVALFQFYCAHYFDEDSYSETGVEIITRCMERINEGYSYTTYCNGIAGFGWTLQLLQNLDFIDLDLDELLTPFDDFLHQQMKLDFQNNYYDALHGALGYGIYFIKRFNSPKTSSKTKEHYKEIIIELLSDLENLAEKDRNGLKWKSTLNSEIGTKGYNLSLSHGMSSIVYVLFKIHEAGIEKERVQNLVEGATTYILSCEKNTDEGISQFPSWINPTENPFYHSRLAWCYGDLGIGKAIQWSSSIQQKPQLKLKAKELLLKASLRKTEESSYVVDAGYCHGSFGNAHIFQQLGFGFNEEQFLATAAYWLDDGLKRRFKDDNQPYKQWVQMENKHEFKRNLLEGISGIGLSMLDFLTESESKWDESLMLR</sequence>
<keyword evidence="2" id="KW-1185">Reference proteome</keyword>
<dbReference type="SMART" id="SM01260">
    <property type="entry name" value="LANC_like"/>
    <property type="match status" value="1"/>
</dbReference>
<reference evidence="1 2" key="1">
    <citation type="submission" date="2020-04" db="EMBL/GenBank/DDBJ databases">
        <authorList>
            <person name="Yoon J."/>
        </authorList>
    </citation>
    <scope>NUCLEOTIDE SEQUENCE [LARGE SCALE GENOMIC DNA]</scope>
    <source>
        <strain evidence="1 2">DJ-13</strain>
    </source>
</reference>
<dbReference type="EMBL" id="JAAWWL010000001">
    <property type="protein sequence ID" value="NKI30790.1"/>
    <property type="molecule type" value="Genomic_DNA"/>
</dbReference>
<dbReference type="PRINTS" id="PR01955">
    <property type="entry name" value="LANCFRANKIA"/>
</dbReference>
<evidence type="ECO:0000313" key="1">
    <source>
        <dbReference type="EMBL" id="NKI30790.1"/>
    </source>
</evidence>
<evidence type="ECO:0008006" key="3">
    <source>
        <dbReference type="Google" id="ProtNLM"/>
    </source>
</evidence>
<dbReference type="InterPro" id="IPR007822">
    <property type="entry name" value="LANC-like"/>
</dbReference>
<name>A0ABX1GP00_9FLAO</name>
<dbReference type="PANTHER" id="PTHR12736">
    <property type="entry name" value="LANC-LIKE PROTEIN"/>
    <property type="match status" value="1"/>
</dbReference>
<dbReference type="Gene3D" id="1.50.10.20">
    <property type="match status" value="1"/>
</dbReference>